<feature type="compositionally biased region" description="Polar residues" evidence="11">
    <location>
        <begin position="3995"/>
        <end position="4004"/>
    </location>
</feature>
<feature type="repeat" description="ANK" evidence="9">
    <location>
        <begin position="386"/>
        <end position="418"/>
    </location>
</feature>
<dbReference type="GO" id="GO:0005856">
    <property type="term" value="C:cytoskeleton"/>
    <property type="evidence" value="ECO:0007669"/>
    <property type="project" value="UniProtKB-SubCell"/>
</dbReference>
<dbReference type="SMART" id="SM00248">
    <property type="entry name" value="ANK"/>
    <property type="match status" value="19"/>
</dbReference>
<keyword evidence="7" id="KW-0472">Membrane</keyword>
<feature type="region of interest" description="Disordered" evidence="11">
    <location>
        <begin position="3975"/>
        <end position="4014"/>
    </location>
</feature>
<feature type="compositionally biased region" description="Low complexity" evidence="11">
    <location>
        <begin position="3417"/>
        <end position="3428"/>
    </location>
</feature>
<dbReference type="PANTHER" id="PTHR24123:SF141">
    <property type="entry name" value="ANKYRIN 2, ISOFORM U"/>
    <property type="match status" value="1"/>
</dbReference>
<feature type="domain" description="ZU5" evidence="13">
    <location>
        <begin position="944"/>
        <end position="1091"/>
    </location>
</feature>
<dbReference type="SUPFAM" id="SSF47986">
    <property type="entry name" value="DEATH domain"/>
    <property type="match status" value="1"/>
</dbReference>
<feature type="repeat" description="ANK" evidence="9">
    <location>
        <begin position="617"/>
        <end position="649"/>
    </location>
</feature>
<feature type="repeat" description="ANK" evidence="9">
    <location>
        <begin position="419"/>
        <end position="451"/>
    </location>
</feature>
<name>A0A8J2WMC9_9CRUS</name>
<dbReference type="InterPro" id="IPR036770">
    <property type="entry name" value="Ankyrin_rpt-contain_sf"/>
</dbReference>
<feature type="compositionally biased region" description="Polar residues" evidence="11">
    <location>
        <begin position="3858"/>
        <end position="3868"/>
    </location>
</feature>
<comment type="subcellular location">
    <subcellularLocation>
        <location evidence="1">Cytoplasm</location>
        <location evidence="1">Cytoskeleton</location>
    </subcellularLocation>
    <subcellularLocation>
        <location evidence="2">Membrane</location>
    </subcellularLocation>
</comment>
<feature type="compositionally biased region" description="Polar residues" evidence="11">
    <location>
        <begin position="2938"/>
        <end position="2951"/>
    </location>
</feature>
<feature type="compositionally biased region" description="Low complexity" evidence="11">
    <location>
        <begin position="3870"/>
        <end position="3880"/>
    </location>
</feature>
<reference evidence="14" key="1">
    <citation type="submission" date="2021-11" db="EMBL/GenBank/DDBJ databases">
        <authorList>
            <person name="Schell T."/>
        </authorList>
    </citation>
    <scope>NUCLEOTIDE SEQUENCE</scope>
    <source>
        <strain evidence="14">M5</strain>
    </source>
</reference>
<keyword evidence="8" id="KW-0206">Cytoskeleton</keyword>
<feature type="repeat" description="ANK" evidence="9">
    <location>
        <begin position="584"/>
        <end position="616"/>
    </location>
</feature>
<keyword evidence="6 9" id="KW-0040">ANK repeat</keyword>
<evidence type="ECO:0008006" key="16">
    <source>
        <dbReference type="Google" id="ProtNLM"/>
    </source>
</evidence>
<dbReference type="PROSITE" id="PS50017">
    <property type="entry name" value="DEATH_DOMAIN"/>
    <property type="match status" value="1"/>
</dbReference>
<gene>
    <name evidence="14" type="ORF">DGAL_LOCUS15269</name>
</gene>
<dbReference type="Pfam" id="PF00791">
    <property type="entry name" value="ZU5"/>
    <property type="match status" value="1"/>
</dbReference>
<evidence type="ECO:0000256" key="5">
    <source>
        <dbReference type="ARBA" id="ARBA00022737"/>
    </source>
</evidence>
<feature type="region of interest" description="Disordered" evidence="11">
    <location>
        <begin position="3272"/>
        <end position="3294"/>
    </location>
</feature>
<dbReference type="CDD" id="cd08317">
    <property type="entry name" value="Death_ank"/>
    <property type="match status" value="1"/>
</dbReference>
<feature type="compositionally biased region" description="Polar residues" evidence="11">
    <location>
        <begin position="4308"/>
        <end position="4332"/>
    </location>
</feature>
<feature type="compositionally biased region" description="Acidic residues" evidence="11">
    <location>
        <begin position="3787"/>
        <end position="3796"/>
    </location>
</feature>
<feature type="compositionally biased region" description="Acidic residues" evidence="11">
    <location>
        <begin position="1619"/>
        <end position="1634"/>
    </location>
</feature>
<feature type="region of interest" description="Disordered" evidence="11">
    <location>
        <begin position="3787"/>
        <end position="3813"/>
    </location>
</feature>
<feature type="repeat" description="ANK" evidence="9">
    <location>
        <begin position="551"/>
        <end position="583"/>
    </location>
</feature>
<feature type="compositionally biased region" description="Polar residues" evidence="11">
    <location>
        <begin position="2410"/>
        <end position="2421"/>
    </location>
</feature>
<feature type="region of interest" description="Disordered" evidence="11">
    <location>
        <begin position="3046"/>
        <end position="3086"/>
    </location>
</feature>
<feature type="compositionally biased region" description="Low complexity" evidence="11">
    <location>
        <begin position="2565"/>
        <end position="2578"/>
    </location>
</feature>
<dbReference type="OrthoDB" id="20872at2759"/>
<feature type="region of interest" description="Disordered" evidence="11">
    <location>
        <begin position="2769"/>
        <end position="2800"/>
    </location>
</feature>
<dbReference type="InterPro" id="IPR002110">
    <property type="entry name" value="Ankyrin_rpt"/>
</dbReference>
<feature type="repeat" description="ANK" evidence="9">
    <location>
        <begin position="155"/>
        <end position="187"/>
    </location>
</feature>
<dbReference type="Pfam" id="PF17809">
    <property type="entry name" value="UPA_2"/>
    <property type="match status" value="1"/>
</dbReference>
<feature type="compositionally biased region" description="Low complexity" evidence="11">
    <location>
        <begin position="4128"/>
        <end position="4147"/>
    </location>
</feature>
<feature type="compositionally biased region" description="Polar residues" evidence="11">
    <location>
        <begin position="4072"/>
        <end position="4082"/>
    </location>
</feature>
<feature type="repeat" description="ANK" evidence="9">
    <location>
        <begin position="89"/>
        <end position="121"/>
    </location>
</feature>
<feature type="region of interest" description="Disordered" evidence="11">
    <location>
        <begin position="1759"/>
        <end position="1795"/>
    </location>
</feature>
<evidence type="ECO:0000313" key="15">
    <source>
        <dbReference type="Proteomes" id="UP000789390"/>
    </source>
</evidence>
<dbReference type="EMBL" id="CAKKLH010000314">
    <property type="protein sequence ID" value="CAH0111619.1"/>
    <property type="molecule type" value="Genomic_DNA"/>
</dbReference>
<feature type="region of interest" description="Disordered" evidence="11">
    <location>
        <begin position="1706"/>
        <end position="1728"/>
    </location>
</feature>
<sequence length="4429" mass="487980">MAAQENHDGVVRFLLANGANQSLATEDGFTPLAVALQQGHDKVVSVLLENDTRGKVRLPALHIAAKKDDCKAAALLLQSDHNPDVTSKSGFTPLHIAAHYGNENIASLLVQKGADVNFLAKHHITPLHVAAKWGKANMAALLLDRHAQLEAKTRDGLTPLHCAARSGHETVVDLLLERGAPISSKTKNGLAPLHMAAQGDHVDAGRILLHHKAPVDEVTVDYLTALHVAAHCGHVRVAKLLLDRKADPNSRALNGFTPLHIACKKNRIKVIELLLKHGASIEATTESGLTPLHVASFMGCMNIVIYLLQHGANANAPTMRGEAPLHLAARANQTDIVRILLRNNAQVDARAREQQTPLHIASRLGNVDIVMLLLQHSADLDAVTKDMYTPLHIAAKEGQDEVAAVLLEHGANNTAATKRGFTPLHLAAKYGNIKVARLLIQKDAPVDAQGKNGVTPLHVASHYDHQSVALLLLDKGASPHAAAKNGYTPLHIAAKKNQMDIATTLLEYGAQTNAESKAGFTPLHLSAQEGHTDMSTLLIEHQAEPNYEAKNGLTPMHLCAQEDRVNVAAILVKNNAEINVQTKSGYTPLHVACHFGQMNMVRFLLGHQSQIDSVTSQGYTPMHQAAQQGHPMIVNLLLESGATPNAVTSQGQTALSIAQKLGYITVIETLKVVTETTITTTTTTIIEEKYRVQAPETMQETFMSDSEDEGGEDGVLGDHSYRYLTVDEMKSLGDDSMPMDGMGDERRNSGVEESILAAKEGYAQFSGNYAPDNVDLARQPVSIGFLVSFMVDARGGAMRGCRHSGVRVIIPPRKAACPMRITCRYLKKDKLVHPPPLMEGEALASRILELGPSAAKFLGPVIIEVPHFAALRGKEREIIVLRSDNGETWREHTLEATEEAVQEVLNESFDGEDMGQLEDMNTHRITRILTTDFPQYFAIVSRVRQEVHAIGPDGGMVSSSVVPQVQAVFPPGALTKKIKVGLQAQPIQPELVVKLLGNRVAVSPIVTVEPRRRKFHRPITLTIPVPQAAARGMINQYSGDTPTLRLLCSITGGTSRAQWEDVTGSTPLTFVNDCVSFTTTVSARFWLMDCRNVAEAAKMATDLYREAINVPFMAKFVVFAKRHEPQEARLRVFCMTDDKEEKTLEQQEHFVEVAKSRDVEVLETKSQYLEFAGNLVPITKSGEQLALTFRAFRENRLPFTVRVKDNHADPIGRIAFMREARAGRGEPPQTPICNLNIVLPSTVTPETARSEPDLLALQKKYGFLHDVGLVYATNRPEAIHKADLRLSDICNLLGRDWIPLAQCLEIPDSDLNLIDNEYPDNTTQQAMVMLKLWMAQSQNKVTGNALEKALRKIGRDDIVNRCIYNVELVTDDLEKAVAKTQLDQSGFDNLRDELGADSTRNTLQRDTSLDVSFDEQDLMKDSESIDEIPEKREEEEQLNLQEMSEVISQEIKTEIPQKEAYDAEPVSQRIILHEEKGMCDSREAEKDIEIPQPVQDLESEDIHQEETEPWGTHQSTVEERVIDRYVIDTHPTPMFDPLVVEDIPVEQLPTNEEEEEEEVVEEPVIVAASAPKPRQQQPIEDEPEILHSSSSMAADEPVSYVESTPAKHVAPVEQHQTYEQEEEEVEEELEEVEEPAVMASSTPASRQRRHIDEEPENLNSSFWNPPNEPVTCDDQFLEQEFTAALQGEEIEVVNTFSPELLSRSLEQQKTENDAKVRMSTSKTPPSSPFEAIEAFTQSQMYTSQPEAVPAQVALAQSETLRSEDFDTSATSHVDVQEEHWTEEVEANEPAAVSESEMWIGSDCKDQVRTDVIDDVGELSEADLLGYGQPMLEEPEMTIEAEELPERQIEDSETSDASEIIYGSPEAVRYFQKVALPPDGTESTTINVEDLSARSKLVVRPLSLPDTYVDRHGSPGTKIRRTDFVVALTPEPEPEIQPESIPASVEELETESEPALETELTSDLELGLEIDQSVLSLEEEPYSIEEIVAVAEEKCDSLVEQVVELILEPETSKLEQDEAIEQESGPEVEQAMEQIMGSTIEQILESAIEQVLEPEVSSELDATIKAEPEFELVSESVSESENIPVLEDAELADQQHETALVEVIAQDEKGSDSVSLTQAELTEIVPEVEYKETIPVPDESLEPALEIKQESDMISVLETKYVPVVEIESISDVKLSELKEDSEDLLELTSPPETDSESGFSPEEDPESIPDSNSIENLVAVQEENSVSVLEMEPESDLDPVLEKVTELEIGSDCTLEKLEVAITPESVLEEESSLKFEAVPEVELVSQTTSIVETEPEQENELVFETELVLETEPVLQAKLQENPESDRTPPDGDVTEEVDELYTEEEDFENKSHAARVASVLNDVHRLTPGESPLDERAERMAEAILASALFETVFLQPEEREEEDRSFDSTPISEPSFPSTDLPFVGSSFCRIQFPTTDARLTSAGNTAASAHQSLVTNHPIPESQSPETADTSTILPSSRIPVLSKRQNLSRSVSEQPQTSASRVPVPAPRVGRMVPGYFSSADHPSSTDVNAGSSAESIPTSVQENVESYSVRKQFWEEVASGTSSTSSSSSTRTRQTKSERSSLIVTDESFGPVGQRETKSERSSAVLSEEDIYEVGRYTVTKVSTSETVIDTTHESMGAAGQEIIEELQLVQHPIDQSSSKVEEIQTVRTEETTVTRLSGKFDNPTVLEETVTGSSHRERIGREEYIYSSGDESVSLRAEDVESQSGVVLPGGRQVVTEEFAKSSKIVYKDGQPVFVEEFHYDQRQQPADSPPLESAPTGGFEDSTTADSTTGDWTTADSVEVNVDSQEQEVPDISIVHQESFGGGVTSSGESQEEGETVAGMAFINTAFIGVDHIDMKDQEPAAIARSVSPFEVARGGAYVIGTYGPDFDASVEPEEEEEEEISSPSSPQGRLTFEMPQEPIVAEEMDECPVSSQPRSRTTSLDSQDLETYGSEGEPEEDEQDPSQVKDKVLSHVLSFHEEADRELTPEEALQMAENLIEEIKVEAPRRAELMSSTTPENEISETIEEVTETIQDALQYYSQDAPQDVPEDSIHDAPQNARQDVPQDVPEDAPQSLSFKEETEAKISEYIRQVDIQEEILTATSSTENVAEDTINWSLSEVHETSIQHEQFRVDIQDSYRNILPELDITSQVVHEQEVTSPEQVYSPERETTSTTSSGSKIDSSATFSENKTVSYEETSTTWTRKEEETIYFSAVETSGLRRSRPTSSDVDALISTGATTACSSEYETAFSSSSRSVNSSDFHSAVSSVSSRESMKSLDSTAGMASETSETLMASALEQDTTDRDLTPTDVSLDLNQMDAQFKLASDLSVSTIQHEDVQHVEEEQVDSRPESPFEMISPVDEGMVELEDEDDDDPAEDLVPPVMKRSQEMTFHPEPKPLRETGISPPTTPTPSEESPSLKSSLETEKLLFDYVMSTNDEAAYLSTSTLSDGTTSTVIEAGGKAVKQDTDDQLSDEPEVDQEVQELQEVQEMQDAQDEQVQEDEAVVTVFDASTITSRSGSLASGSEVEGIVSRQVTITSATVTHDSTQSINTQITTRRIATQNEPEVLALPASMVPDITVQHASPVIDRRFSYPENVAGADLSELAKEVIEEVPSDEELEEEDEGYGVESVEPEQQEHEEQLEQYEQQEQFEQYEQQGQLEQYGTSEELEAFQQELPELSELPEEPEETDYPEVDVEELMSPPALVAKRIDPPSVAGYNYEMSFERAEDEEEEAAAVEVEDVIEDLEKQKRWMEMQFEEAEDAAQGIFQQIPSRVQPLADIEEGKEDEESLNGSDRLVGRLKESLSSTPEFDVLSGRRYFTRSGDVDDLSVDSLQDFERLELELHAEKLRRQSNGSGSQESLNGRRIGSRSSGGDNISVNSLTEFERLERDMAEAAKLEERARQQEAALLSEIEEGHESQTSESESCETLSGQREGDDTEEDDDDDYEQRMFEIDEIIRQAQTNIEQFETELTTEVKPTVRSSRMESAGSFNETTRSSVVDMKTESVDSVDSIEPDFLAGGSTSQRTAAIYRSCIRTEIKYSSDDIQQPDSLAGGPDSLDVFGPSSVDSLDSNARSRTGHESDSLQAMVGAESSSDSSARDDLPRDLAVQRPTGIFRPATCSSDSLEQTQSSSRATGFDSDSIMSGSMTSSMGSAVAVAVPTAETLTTPSGAPVYTETTRTVELSPEIRKVTFHGPDVDEQMKDFVSQFAPGEDIQEVEVTDPVTGNVFVTRVTQRRAFVDAQNLPSGEDNLPSRQAVEEYIRTQGPQLEDVDSFEVDDGYGNIQRVIRKRAVVDSTATAVNPTTHSCASPSLSLNPPTAFQSTPATEPMESTPLPEMTSSGAARHDGVQPQLPSAPRDSISIDDDDDDEEAMEVDSHEHDWRIAEFAPNTTLGRQQANNSQLITAGHYILSSFDVMCTGSSF</sequence>
<dbReference type="SUPFAM" id="SSF48403">
    <property type="entry name" value="Ankyrin repeat"/>
    <property type="match status" value="2"/>
</dbReference>
<dbReference type="InterPro" id="IPR011029">
    <property type="entry name" value="DEATH-like_dom_sf"/>
</dbReference>
<feature type="compositionally biased region" description="Acidic residues" evidence="11">
    <location>
        <begin position="2897"/>
        <end position="2909"/>
    </location>
</feature>
<feature type="region of interest" description="Disordered" evidence="11">
    <location>
        <begin position="3618"/>
        <end position="3650"/>
    </location>
</feature>
<dbReference type="GO" id="GO:0016020">
    <property type="term" value="C:membrane"/>
    <property type="evidence" value="ECO:0007669"/>
    <property type="project" value="UniProtKB-SubCell"/>
</dbReference>
<feature type="region of interest" description="Disordered" evidence="11">
    <location>
        <begin position="2181"/>
        <end position="2214"/>
    </location>
</feature>
<dbReference type="Pfam" id="PF13637">
    <property type="entry name" value="Ank_4"/>
    <property type="match status" value="1"/>
</dbReference>
<feature type="region of interest" description="Disordered" evidence="11">
    <location>
        <begin position="1568"/>
        <end position="1671"/>
    </location>
</feature>
<dbReference type="InterPro" id="IPR000488">
    <property type="entry name" value="Death_dom"/>
</dbReference>
<evidence type="ECO:0000256" key="9">
    <source>
        <dbReference type="PROSITE-ProRule" id="PRU00023"/>
    </source>
</evidence>
<dbReference type="FunFam" id="1.25.40.20:FF:000001">
    <property type="entry name" value="Ankyrin-2 isoform 2"/>
    <property type="match status" value="1"/>
</dbReference>
<feature type="repeat" description="ANK" evidence="9">
    <location>
        <begin position="27"/>
        <end position="50"/>
    </location>
</feature>
<feature type="repeat" description="ANK" evidence="9">
    <location>
        <begin position="188"/>
        <end position="220"/>
    </location>
</feature>
<accession>A0A8J2WMC9</accession>
<feature type="repeat" description="ANK" evidence="9">
    <location>
        <begin position="320"/>
        <end position="352"/>
    </location>
</feature>
<feature type="region of interest" description="Disordered" evidence="11">
    <location>
        <begin position="3902"/>
        <end position="3954"/>
    </location>
</feature>
<evidence type="ECO:0000256" key="3">
    <source>
        <dbReference type="ARBA" id="ARBA00022490"/>
    </source>
</evidence>
<dbReference type="SMART" id="SM00218">
    <property type="entry name" value="ZU5"/>
    <property type="match status" value="1"/>
</dbReference>
<feature type="region of interest" description="Disordered" evidence="11">
    <location>
        <begin position="2893"/>
        <end position="2973"/>
    </location>
</feature>
<dbReference type="Gene3D" id="1.25.40.20">
    <property type="entry name" value="Ankyrin repeat-containing domain"/>
    <property type="match status" value="3"/>
</dbReference>
<dbReference type="InterPro" id="IPR051165">
    <property type="entry name" value="Multifunctional_ANK_Repeat"/>
</dbReference>
<dbReference type="PANTHER" id="PTHR24123">
    <property type="entry name" value="ANKYRIN REPEAT-CONTAINING"/>
    <property type="match status" value="1"/>
</dbReference>
<feature type="region of interest" description="Disordered" evidence="11">
    <location>
        <begin position="3159"/>
        <end position="3206"/>
    </location>
</feature>
<dbReference type="Gene3D" id="1.10.533.10">
    <property type="entry name" value="Death Domain, Fas"/>
    <property type="match status" value="1"/>
</dbReference>
<keyword evidence="5" id="KW-0677">Repeat</keyword>
<feature type="region of interest" description="Disordered" evidence="11">
    <location>
        <begin position="4308"/>
        <end position="4379"/>
    </location>
</feature>
<evidence type="ECO:0000256" key="10">
    <source>
        <dbReference type="SAM" id="Coils"/>
    </source>
</evidence>
<dbReference type="SMART" id="SM00005">
    <property type="entry name" value="DEATH"/>
    <property type="match status" value="1"/>
</dbReference>
<evidence type="ECO:0000256" key="2">
    <source>
        <dbReference type="ARBA" id="ARBA00004370"/>
    </source>
</evidence>
<feature type="region of interest" description="Disordered" evidence="11">
    <location>
        <begin position="3374"/>
        <end position="3429"/>
    </location>
</feature>
<feature type="compositionally biased region" description="Acidic residues" evidence="11">
    <location>
        <begin position="3618"/>
        <end position="3640"/>
    </location>
</feature>
<feature type="region of interest" description="Disordered" evidence="11">
    <location>
        <begin position="3853"/>
        <end position="3888"/>
    </location>
</feature>
<dbReference type="Gene3D" id="2.60.40.2660">
    <property type="match status" value="1"/>
</dbReference>
<dbReference type="InterPro" id="IPR040745">
    <property type="entry name" value="Ankyrin_UPA"/>
</dbReference>
<dbReference type="FunFam" id="2.60.220.30:FF:000001">
    <property type="entry name" value="Ankyrin-3 isoform 2"/>
    <property type="match status" value="1"/>
</dbReference>
<feature type="repeat" description="ANK" evidence="9">
    <location>
        <begin position="221"/>
        <end position="253"/>
    </location>
</feature>
<feature type="repeat" description="ANK" evidence="9">
    <location>
        <begin position="452"/>
        <end position="484"/>
    </location>
</feature>
<feature type="compositionally biased region" description="Acidic residues" evidence="11">
    <location>
        <begin position="3943"/>
        <end position="3953"/>
    </location>
</feature>
<dbReference type="Pfam" id="PF12796">
    <property type="entry name" value="Ank_2"/>
    <property type="match status" value="7"/>
</dbReference>
<proteinExistence type="predicted"/>
<dbReference type="PROSITE" id="PS50297">
    <property type="entry name" value="ANK_REP_REGION"/>
    <property type="match status" value="18"/>
</dbReference>
<keyword evidence="15" id="KW-1185">Reference proteome</keyword>
<feature type="compositionally biased region" description="Polar residues" evidence="11">
    <location>
        <begin position="3159"/>
        <end position="3169"/>
    </location>
</feature>
<feature type="compositionally biased region" description="Polar residues" evidence="11">
    <location>
        <begin position="2526"/>
        <end position="2548"/>
    </location>
</feature>
<feature type="repeat" description="ANK" evidence="9">
    <location>
        <begin position="518"/>
        <end position="550"/>
    </location>
</feature>
<feature type="compositionally biased region" description="Low complexity" evidence="11">
    <location>
        <begin position="3178"/>
        <end position="3192"/>
    </location>
</feature>
<keyword evidence="3" id="KW-0963">Cytoplasm</keyword>
<dbReference type="GO" id="GO:0007165">
    <property type="term" value="P:signal transduction"/>
    <property type="evidence" value="ECO:0007669"/>
    <property type="project" value="InterPro"/>
</dbReference>
<dbReference type="Pfam" id="PF00531">
    <property type="entry name" value="Death"/>
    <property type="match status" value="1"/>
</dbReference>
<feature type="compositionally biased region" description="Polar residues" evidence="11">
    <location>
        <begin position="2488"/>
        <end position="2505"/>
    </location>
</feature>
<feature type="repeat" description="ANK" evidence="9">
    <location>
        <begin position="353"/>
        <end position="385"/>
    </location>
</feature>
<feature type="region of interest" description="Disordered" evidence="11">
    <location>
        <begin position="1929"/>
        <end position="1951"/>
    </location>
</feature>
<feature type="repeat" description="ANK" evidence="9">
    <location>
        <begin position="122"/>
        <end position="154"/>
    </location>
</feature>
<feature type="domain" description="ZU5" evidence="13">
    <location>
        <begin position="785"/>
        <end position="942"/>
    </location>
</feature>
<feature type="domain" description="Death" evidence="12">
    <location>
        <begin position="1282"/>
        <end position="1360"/>
    </location>
</feature>
<feature type="region of interest" description="Disordered" evidence="11">
    <location>
        <begin position="1494"/>
        <end position="1516"/>
    </location>
</feature>
<evidence type="ECO:0000256" key="6">
    <source>
        <dbReference type="ARBA" id="ARBA00023043"/>
    </source>
</evidence>
<feature type="region of interest" description="Disordered" evidence="11">
    <location>
        <begin position="2563"/>
        <end position="2610"/>
    </location>
</feature>
<feature type="region of interest" description="Disordered" evidence="11">
    <location>
        <begin position="2460"/>
        <end position="2548"/>
    </location>
</feature>
<feature type="compositionally biased region" description="Polar residues" evidence="11">
    <location>
        <begin position="2460"/>
        <end position="2479"/>
    </location>
</feature>
<feature type="repeat" description="ANK" evidence="9">
    <location>
        <begin position="287"/>
        <end position="319"/>
    </location>
</feature>
<evidence type="ECO:0000256" key="11">
    <source>
        <dbReference type="SAM" id="MobiDB-lite"/>
    </source>
</evidence>
<feature type="compositionally biased region" description="Low complexity" evidence="11">
    <location>
        <begin position="3927"/>
        <end position="3937"/>
    </location>
</feature>
<dbReference type="InterPro" id="IPR000906">
    <property type="entry name" value="ZU5_dom"/>
</dbReference>
<evidence type="ECO:0000313" key="14">
    <source>
        <dbReference type="EMBL" id="CAH0111619.1"/>
    </source>
</evidence>
<evidence type="ECO:0000259" key="13">
    <source>
        <dbReference type="PROSITE" id="PS51145"/>
    </source>
</evidence>
<dbReference type="FunFam" id="2.60.40.2660:FF:000001">
    <property type="entry name" value="Ankyrin-3 isoform 2"/>
    <property type="match status" value="1"/>
</dbReference>
<evidence type="ECO:0000259" key="12">
    <source>
        <dbReference type="PROSITE" id="PS50017"/>
    </source>
</evidence>
<evidence type="ECO:0000256" key="4">
    <source>
        <dbReference type="ARBA" id="ARBA00022553"/>
    </source>
</evidence>
<dbReference type="FunFam" id="1.25.40.20:FF:000003">
    <property type="entry name" value="Ankyrin, isoform B"/>
    <property type="match status" value="1"/>
</dbReference>
<evidence type="ECO:0000256" key="1">
    <source>
        <dbReference type="ARBA" id="ARBA00004245"/>
    </source>
</evidence>
<keyword evidence="10" id="KW-0175">Coiled coil</keyword>
<dbReference type="Gene3D" id="2.60.220.30">
    <property type="match status" value="2"/>
</dbReference>
<feature type="compositionally biased region" description="Acidic residues" evidence="11">
    <location>
        <begin position="4368"/>
        <end position="4379"/>
    </location>
</feature>
<dbReference type="PRINTS" id="PR01415">
    <property type="entry name" value="ANKYRIN"/>
</dbReference>
<feature type="compositionally biased region" description="Low complexity" evidence="11">
    <location>
        <begin position="2789"/>
        <end position="2800"/>
    </location>
</feature>
<feature type="coiled-coil region" evidence="10">
    <location>
        <begin position="3735"/>
        <end position="3769"/>
    </location>
</feature>
<feature type="repeat" description="ANK" evidence="9">
    <location>
        <begin position="485"/>
        <end position="517"/>
    </location>
</feature>
<evidence type="ECO:0000256" key="8">
    <source>
        <dbReference type="ARBA" id="ARBA00023212"/>
    </source>
</evidence>
<dbReference type="Proteomes" id="UP000789390">
    <property type="component" value="Unassembled WGS sequence"/>
</dbReference>
<comment type="caution">
    <text evidence="14">The sequence shown here is derived from an EMBL/GenBank/DDBJ whole genome shotgun (WGS) entry which is preliminary data.</text>
</comment>
<feature type="region of interest" description="Disordered" evidence="11">
    <location>
        <begin position="2399"/>
        <end position="2421"/>
    </location>
</feature>
<dbReference type="PROSITE" id="PS51145">
    <property type="entry name" value="ZU5"/>
    <property type="match status" value="2"/>
</dbReference>
<feature type="compositionally biased region" description="Acidic residues" evidence="11">
    <location>
        <begin position="3374"/>
        <end position="3383"/>
    </location>
</feature>
<dbReference type="FunFam" id="2.60.220.30:FF:000002">
    <property type="entry name" value="Ankyrin-3 isoform 2"/>
    <property type="match status" value="1"/>
</dbReference>
<protein>
    <recommendedName>
        <fullName evidence="16">Ankyrin-2</fullName>
    </recommendedName>
</protein>
<evidence type="ECO:0000256" key="7">
    <source>
        <dbReference type="ARBA" id="ARBA00023136"/>
    </source>
</evidence>
<feature type="region of interest" description="Disordered" evidence="11">
    <location>
        <begin position="4052"/>
        <end position="4147"/>
    </location>
</feature>
<organism evidence="14 15">
    <name type="scientific">Daphnia galeata</name>
    <dbReference type="NCBI Taxonomy" id="27404"/>
    <lineage>
        <taxon>Eukaryota</taxon>
        <taxon>Metazoa</taxon>
        <taxon>Ecdysozoa</taxon>
        <taxon>Arthropoda</taxon>
        <taxon>Crustacea</taxon>
        <taxon>Branchiopoda</taxon>
        <taxon>Diplostraca</taxon>
        <taxon>Cladocera</taxon>
        <taxon>Anomopoda</taxon>
        <taxon>Daphniidae</taxon>
        <taxon>Daphnia</taxon>
    </lineage>
</organism>
<feature type="compositionally biased region" description="Basic and acidic residues" evidence="11">
    <location>
        <begin position="1706"/>
        <end position="1716"/>
    </location>
</feature>
<keyword evidence="4" id="KW-0597">Phosphoprotein</keyword>
<feature type="repeat" description="ANK" evidence="9">
    <location>
        <begin position="254"/>
        <end position="286"/>
    </location>
</feature>
<feature type="compositionally biased region" description="Polar residues" evidence="11">
    <location>
        <begin position="3193"/>
        <end position="3206"/>
    </location>
</feature>
<dbReference type="PROSITE" id="PS50088">
    <property type="entry name" value="ANK_REPEAT"/>
    <property type="match status" value="18"/>
</dbReference>
<feature type="compositionally biased region" description="Basic and acidic residues" evidence="11">
    <location>
        <begin position="3392"/>
        <end position="3406"/>
    </location>
</feature>